<evidence type="ECO:0000256" key="5">
    <source>
        <dbReference type="PROSITE-ProRule" id="PRU00108"/>
    </source>
</evidence>
<protein>
    <submittedName>
        <fullName evidence="8">Homeobox domain-containing protein</fullName>
    </submittedName>
</protein>
<evidence type="ECO:0000259" key="7">
    <source>
        <dbReference type="PROSITE" id="PS50071"/>
    </source>
</evidence>
<dbReference type="EMBL" id="ML002533">
    <property type="protein sequence ID" value="RKP37160.1"/>
    <property type="molecule type" value="Genomic_DNA"/>
</dbReference>
<dbReference type="SMART" id="SM00389">
    <property type="entry name" value="HOX"/>
    <property type="match status" value="1"/>
</dbReference>
<evidence type="ECO:0000256" key="1">
    <source>
        <dbReference type="ARBA" id="ARBA00004123"/>
    </source>
</evidence>
<dbReference type="GO" id="GO:0030154">
    <property type="term" value="P:cell differentiation"/>
    <property type="evidence" value="ECO:0007669"/>
    <property type="project" value="TreeGrafter"/>
</dbReference>
<dbReference type="InterPro" id="IPR009057">
    <property type="entry name" value="Homeodomain-like_sf"/>
</dbReference>
<dbReference type="Pfam" id="PF00046">
    <property type="entry name" value="Homeodomain"/>
    <property type="match status" value="1"/>
</dbReference>
<dbReference type="PANTHER" id="PTHR24324:SF5">
    <property type="entry name" value="HEMATOPOIETICALLY-EXPRESSED HOMEOBOX PROTEIN HHEX"/>
    <property type="match status" value="1"/>
</dbReference>
<dbReference type="GO" id="GO:0005634">
    <property type="term" value="C:nucleus"/>
    <property type="evidence" value="ECO:0007669"/>
    <property type="project" value="UniProtKB-SubCell"/>
</dbReference>
<dbReference type="STRING" id="215637.A0A4P9ZWT7"/>
<dbReference type="Gene3D" id="1.10.10.60">
    <property type="entry name" value="Homeodomain-like"/>
    <property type="match status" value="1"/>
</dbReference>
<dbReference type="GO" id="GO:0000978">
    <property type="term" value="F:RNA polymerase II cis-regulatory region sequence-specific DNA binding"/>
    <property type="evidence" value="ECO:0007669"/>
    <property type="project" value="TreeGrafter"/>
</dbReference>
<dbReference type="GO" id="GO:0006357">
    <property type="term" value="P:regulation of transcription by RNA polymerase II"/>
    <property type="evidence" value="ECO:0007669"/>
    <property type="project" value="TreeGrafter"/>
</dbReference>
<feature type="domain" description="Homeobox" evidence="7">
    <location>
        <begin position="1"/>
        <end position="55"/>
    </location>
</feature>
<dbReference type="CDD" id="cd00086">
    <property type="entry name" value="homeodomain"/>
    <property type="match status" value="1"/>
</dbReference>
<dbReference type="Proteomes" id="UP000268162">
    <property type="component" value="Unassembled WGS sequence"/>
</dbReference>
<dbReference type="InterPro" id="IPR051000">
    <property type="entry name" value="Homeobox_DNA-bind_prot"/>
</dbReference>
<evidence type="ECO:0000313" key="8">
    <source>
        <dbReference type="EMBL" id="RKP37160.1"/>
    </source>
</evidence>
<reference evidence="9" key="1">
    <citation type="journal article" date="2018" name="Nat. Microbiol.">
        <title>Leveraging single-cell genomics to expand the fungal tree of life.</title>
        <authorList>
            <person name="Ahrendt S.R."/>
            <person name="Quandt C.A."/>
            <person name="Ciobanu D."/>
            <person name="Clum A."/>
            <person name="Salamov A."/>
            <person name="Andreopoulos B."/>
            <person name="Cheng J.F."/>
            <person name="Woyke T."/>
            <person name="Pelin A."/>
            <person name="Henrissat B."/>
            <person name="Reynolds N.K."/>
            <person name="Benny G.L."/>
            <person name="Smith M.E."/>
            <person name="James T.Y."/>
            <person name="Grigoriev I.V."/>
        </authorList>
    </citation>
    <scope>NUCLEOTIDE SEQUENCE [LARGE SCALE GENOMIC DNA]</scope>
    <source>
        <strain evidence="9">RSA 468</strain>
    </source>
</reference>
<dbReference type="PROSITE" id="PS50071">
    <property type="entry name" value="HOMEOBOX_2"/>
    <property type="match status" value="1"/>
</dbReference>
<dbReference type="SUPFAM" id="SSF46689">
    <property type="entry name" value="Homeodomain-like"/>
    <property type="match status" value="1"/>
</dbReference>
<comment type="subcellular location">
    <subcellularLocation>
        <location evidence="1 5 6">Nucleus</location>
    </subcellularLocation>
</comment>
<evidence type="ECO:0000256" key="6">
    <source>
        <dbReference type="RuleBase" id="RU000682"/>
    </source>
</evidence>
<evidence type="ECO:0000256" key="3">
    <source>
        <dbReference type="ARBA" id="ARBA00023155"/>
    </source>
</evidence>
<sequence>KHRQRTTRKQFKALEEVFVLDPKPSASQRRELGERLNMSARSVQVWFQNRRAKEK</sequence>
<evidence type="ECO:0000313" key="9">
    <source>
        <dbReference type="Proteomes" id="UP000268162"/>
    </source>
</evidence>
<organism evidence="8 9">
    <name type="scientific">Dimargaris cristalligena</name>
    <dbReference type="NCBI Taxonomy" id="215637"/>
    <lineage>
        <taxon>Eukaryota</taxon>
        <taxon>Fungi</taxon>
        <taxon>Fungi incertae sedis</taxon>
        <taxon>Zoopagomycota</taxon>
        <taxon>Kickxellomycotina</taxon>
        <taxon>Dimargaritomycetes</taxon>
        <taxon>Dimargaritales</taxon>
        <taxon>Dimargaritaceae</taxon>
        <taxon>Dimargaris</taxon>
    </lineage>
</organism>
<feature type="non-terminal residue" evidence="8">
    <location>
        <position position="1"/>
    </location>
</feature>
<keyword evidence="2 5" id="KW-0238">DNA-binding</keyword>
<evidence type="ECO:0000256" key="4">
    <source>
        <dbReference type="ARBA" id="ARBA00023242"/>
    </source>
</evidence>
<gene>
    <name evidence="8" type="ORF">BJ085DRAFT_11775</name>
</gene>
<feature type="non-terminal residue" evidence="8">
    <location>
        <position position="55"/>
    </location>
</feature>
<accession>A0A4P9ZWT7</accession>
<keyword evidence="9" id="KW-1185">Reference proteome</keyword>
<dbReference type="InterPro" id="IPR001356">
    <property type="entry name" value="HD"/>
</dbReference>
<name>A0A4P9ZWT7_9FUNG</name>
<keyword evidence="4 5" id="KW-0539">Nucleus</keyword>
<dbReference type="PANTHER" id="PTHR24324">
    <property type="entry name" value="HOMEOBOX PROTEIN HHEX"/>
    <property type="match status" value="1"/>
</dbReference>
<evidence type="ECO:0000256" key="2">
    <source>
        <dbReference type="ARBA" id="ARBA00023125"/>
    </source>
</evidence>
<dbReference type="AlphaFoldDB" id="A0A4P9ZWT7"/>
<keyword evidence="3 5" id="KW-0371">Homeobox</keyword>
<proteinExistence type="predicted"/>